<evidence type="ECO:0000259" key="1">
    <source>
        <dbReference type="Pfam" id="PF00326"/>
    </source>
</evidence>
<reference evidence="2 3" key="1">
    <citation type="submission" date="2016-07" db="EMBL/GenBank/DDBJ databases">
        <title>Pervasive Adenine N6-methylation of Active Genes in Fungi.</title>
        <authorList>
            <consortium name="DOE Joint Genome Institute"/>
            <person name="Mondo S.J."/>
            <person name="Dannebaum R.O."/>
            <person name="Kuo R.C."/>
            <person name="Labutti K."/>
            <person name="Haridas S."/>
            <person name="Kuo A."/>
            <person name="Salamov A."/>
            <person name="Ahrendt S.R."/>
            <person name="Lipzen A."/>
            <person name="Sullivan W."/>
            <person name="Andreopoulos W.B."/>
            <person name="Clum A."/>
            <person name="Lindquist E."/>
            <person name="Daum C."/>
            <person name="Ramamoorthy G.K."/>
            <person name="Gryganskyi A."/>
            <person name="Culley D."/>
            <person name="Magnuson J.K."/>
            <person name="James T.Y."/>
            <person name="O'Malley M.A."/>
            <person name="Stajich J.E."/>
            <person name="Spatafora J.W."/>
            <person name="Visel A."/>
            <person name="Grigoriev I.V."/>
        </authorList>
    </citation>
    <scope>NUCLEOTIDE SEQUENCE [LARGE SCALE GENOMIC DNA]</scope>
    <source>
        <strain evidence="2 3">ATCC 12442</strain>
    </source>
</reference>
<dbReference type="OrthoDB" id="43744at2759"/>
<comment type="caution">
    <text evidence="2">The sequence shown here is derived from an EMBL/GenBank/DDBJ whole genome shotgun (WGS) entry which is preliminary data.</text>
</comment>
<proteinExistence type="predicted"/>
<organism evidence="2 3">
    <name type="scientific">Linderina pennispora</name>
    <dbReference type="NCBI Taxonomy" id="61395"/>
    <lineage>
        <taxon>Eukaryota</taxon>
        <taxon>Fungi</taxon>
        <taxon>Fungi incertae sedis</taxon>
        <taxon>Zoopagomycota</taxon>
        <taxon>Kickxellomycotina</taxon>
        <taxon>Kickxellomycetes</taxon>
        <taxon>Kickxellales</taxon>
        <taxon>Kickxellaceae</taxon>
        <taxon>Linderina</taxon>
    </lineage>
</organism>
<dbReference type="PANTHER" id="PTHR43056">
    <property type="entry name" value="PEPTIDASE S9 PROLYL OLIGOPEPTIDASE"/>
    <property type="match status" value="1"/>
</dbReference>
<keyword evidence="2" id="KW-0378">Hydrolase</keyword>
<keyword evidence="3" id="KW-1185">Reference proteome</keyword>
<dbReference type="Gene3D" id="3.40.50.1820">
    <property type="entry name" value="alpha/beta hydrolase"/>
    <property type="match status" value="1"/>
</dbReference>
<dbReference type="InterPro" id="IPR029058">
    <property type="entry name" value="AB_hydrolase_fold"/>
</dbReference>
<sequence>MVSDLTSKFSSNSFDTAAKVTSVFGPPELLGTSPDHLQSPPAVAMMPGIAMDKADGGTPSFYVGYTGDDKILWFKIQPDSNGNEQYVSEIRIDKGSPSRGGRRTLFSQLTPNTQWNVRSRVHRYGGSPYAVYDGLILFCNASDCGLYLFDANSALAPRRIAQQDDRLWYANMVIHPSKKFAVAVREDHRNGDIGALAVLVAIPLPSDLDADEFKPTDDAVLFSQSDFVSSPVFSPLNDEIAFYTWNHPNMNWDATTLHRATLSFDANGVANGLDNLAIVAEGEGDVQESIYQPRFDDAGRLHFLVDRSGFWNPYYVDSDGKTNQSLAKSMKADFAVAEWEFGFSTFQPVPGKPDEVVVRYIAGGRAHLYQLNIVPHEMTELPTPEWSVMDAFHFGVDPKSGSQILMMLGGRPKSTVSLFTYFMNDAPDAKQLVFGGASVTMLSDEDISIPSEIEFPTRLPPFDNDQVGQGGSDATAFAYFYPPTNKNFAGPAGELPPLLVLSHGGPTFQADPIYNSQIQFWTTRGFAVADVNYGGSTGKGRAYRERLYPWFGIVDVQDCCAAALHLAETGKVDRQRLTIMGESAGGFCTLAALTFLPEVFAAGASVCGMSDLELFAQETHKFEAHYIDRLVGPYPEARDRIAAWSPINSVDRLECPTVFFHGADDKIVPPNQATVLAEALKDKGVMVGHVEIPGEGHGFRKAENISIEIFNEK</sequence>
<accession>A0A1Y1WHU1</accession>
<feature type="domain" description="Peptidase S9 prolyl oligopeptidase catalytic" evidence="1">
    <location>
        <begin position="515"/>
        <end position="706"/>
    </location>
</feature>
<dbReference type="EMBL" id="MCFD01000002">
    <property type="protein sequence ID" value="ORX72935.1"/>
    <property type="molecule type" value="Genomic_DNA"/>
</dbReference>
<dbReference type="Proteomes" id="UP000193922">
    <property type="component" value="Unassembled WGS sequence"/>
</dbReference>
<dbReference type="AlphaFoldDB" id="A0A1Y1WHU1"/>
<protein>
    <submittedName>
        <fullName evidence="2">Alpha/beta-hydrolase</fullName>
    </submittedName>
</protein>
<dbReference type="Pfam" id="PF00326">
    <property type="entry name" value="Peptidase_S9"/>
    <property type="match status" value="1"/>
</dbReference>
<dbReference type="STRING" id="61395.A0A1Y1WHU1"/>
<dbReference type="GO" id="GO:0006508">
    <property type="term" value="P:proteolysis"/>
    <property type="evidence" value="ECO:0007669"/>
    <property type="project" value="InterPro"/>
</dbReference>
<dbReference type="SUPFAM" id="SSF82171">
    <property type="entry name" value="DPP6 N-terminal domain-like"/>
    <property type="match status" value="1"/>
</dbReference>
<dbReference type="SUPFAM" id="SSF53474">
    <property type="entry name" value="alpha/beta-Hydrolases"/>
    <property type="match status" value="1"/>
</dbReference>
<dbReference type="InterPro" id="IPR050585">
    <property type="entry name" value="Xaa-Pro_dipeptidyl-ppase/CocE"/>
</dbReference>
<dbReference type="GeneID" id="63806764"/>
<evidence type="ECO:0000313" key="2">
    <source>
        <dbReference type="EMBL" id="ORX72935.1"/>
    </source>
</evidence>
<gene>
    <name evidence="2" type="ORF">DL89DRAFT_290729</name>
</gene>
<dbReference type="PANTHER" id="PTHR43056:SF5">
    <property type="entry name" value="PEPTIDASE S9 PROLYL OLIGOPEPTIDASE CATALYTIC DOMAIN-CONTAINING PROTEIN"/>
    <property type="match status" value="1"/>
</dbReference>
<name>A0A1Y1WHU1_9FUNG</name>
<evidence type="ECO:0000313" key="3">
    <source>
        <dbReference type="Proteomes" id="UP000193922"/>
    </source>
</evidence>
<dbReference type="RefSeq" id="XP_040746275.1">
    <property type="nucleotide sequence ID" value="XM_040890116.1"/>
</dbReference>
<dbReference type="GO" id="GO:0008236">
    <property type="term" value="F:serine-type peptidase activity"/>
    <property type="evidence" value="ECO:0007669"/>
    <property type="project" value="InterPro"/>
</dbReference>
<dbReference type="InterPro" id="IPR001375">
    <property type="entry name" value="Peptidase_S9_cat"/>
</dbReference>